<evidence type="ECO:0000313" key="3">
    <source>
        <dbReference type="Proteomes" id="UP001223390"/>
    </source>
</evidence>
<protein>
    <recommendedName>
        <fullName evidence="4">Lecithin:cholesterol acyltransferase</fullName>
    </recommendedName>
</protein>
<dbReference type="EMBL" id="JASITI010000021">
    <property type="protein sequence ID" value="MDK9497663.1"/>
    <property type="molecule type" value="Genomic_DNA"/>
</dbReference>
<evidence type="ECO:0000256" key="1">
    <source>
        <dbReference type="SAM" id="MobiDB-lite"/>
    </source>
</evidence>
<proteinExistence type="predicted"/>
<gene>
    <name evidence="2" type="ORF">QEZ40_002606</name>
</gene>
<dbReference type="RefSeq" id="WP_285343394.1">
    <property type="nucleotide sequence ID" value="NZ_JASITI010000021.1"/>
</dbReference>
<dbReference type="PANTHER" id="PTHR11440">
    <property type="entry name" value="LECITHIN-CHOLESTEROL ACYLTRANSFERASE-RELATED"/>
    <property type="match status" value="1"/>
</dbReference>
<keyword evidence="3" id="KW-1185">Reference proteome</keyword>
<reference evidence="2 3" key="1">
    <citation type="submission" date="2023-05" db="EMBL/GenBank/DDBJ databases">
        <title>Sequencing and Assembly of Streptomyces sp. NP73.</title>
        <authorList>
            <person name="Konwar A.N."/>
            <person name="Saikia K."/>
            <person name="Thakur D."/>
        </authorList>
    </citation>
    <scope>NUCLEOTIDE SEQUENCE [LARGE SCALE GENOMIC DNA]</scope>
    <source>
        <strain evidence="2 3">NP73</strain>
    </source>
</reference>
<feature type="compositionally biased region" description="Low complexity" evidence="1">
    <location>
        <begin position="10"/>
        <end position="22"/>
    </location>
</feature>
<comment type="caution">
    <text evidence="2">The sequence shown here is derived from an EMBL/GenBank/DDBJ whole genome shotgun (WGS) entry which is preliminary data.</text>
</comment>
<dbReference type="InterPro" id="IPR029058">
    <property type="entry name" value="AB_hydrolase_fold"/>
</dbReference>
<evidence type="ECO:0000313" key="2">
    <source>
        <dbReference type="EMBL" id="MDK9497663.1"/>
    </source>
</evidence>
<name>A0ABT7GVL3_9ACTN</name>
<dbReference type="Pfam" id="PF02450">
    <property type="entry name" value="LCAT"/>
    <property type="match status" value="1"/>
</dbReference>
<accession>A0ABT7GVL3</accession>
<sequence length="496" mass="53259">MDNRQHQHQHQPGGPDGGLPDHVTQDAVVVVPGIMGSTLHDTTTGKDVWGIGGISWLLKAWTTPSGLKSLTMTEDELAGKTGRIKATGLLRHSAWTPYLAGSEPYTDLVDTIRTSVADEAAVLEFAYDWRLPVAVNGRLLADAARVHLTGWRRHPAHAEARRHRVDQREGRLVFVAHSMGGLVTRAALDPGYDGDLQGDTRGVITLGTPFQGSVKAAVILATGRGTPVRLPHRKLRAMCATMPGLHDLLPQYRAVRAGNDVRHLTPSDVAGIGGSAELAREAARFHHRQRAVTLPGHRSVVGVNQPTWQNLTIGGGTVEPHLDGARQNSDGTFIRDRQDRVRYFQVHGDGTVYKESAVLTDVVTHLPLQHGDVARARTALEAVTEIVRDDVHPGPPLGEAGCGLTAPDLVEAGRPWKLRLTDVATLAGLTCRLTALDHPSRPVPLTPAWEDGTATATATAPAPGLYRVDVRTPDGFTVTQLVMAADPSDPLAEAED</sequence>
<organism evidence="2 3">
    <name type="scientific">Streptomyces katrae</name>
    <dbReference type="NCBI Taxonomy" id="68223"/>
    <lineage>
        <taxon>Bacteria</taxon>
        <taxon>Bacillati</taxon>
        <taxon>Actinomycetota</taxon>
        <taxon>Actinomycetes</taxon>
        <taxon>Kitasatosporales</taxon>
        <taxon>Streptomycetaceae</taxon>
        <taxon>Streptomyces</taxon>
    </lineage>
</organism>
<dbReference type="Gene3D" id="3.40.50.1820">
    <property type="entry name" value="alpha/beta hydrolase"/>
    <property type="match status" value="1"/>
</dbReference>
<dbReference type="InterPro" id="IPR003386">
    <property type="entry name" value="LACT/PDAT_acylTrfase"/>
</dbReference>
<dbReference type="Proteomes" id="UP001223390">
    <property type="component" value="Unassembled WGS sequence"/>
</dbReference>
<evidence type="ECO:0008006" key="4">
    <source>
        <dbReference type="Google" id="ProtNLM"/>
    </source>
</evidence>
<feature type="region of interest" description="Disordered" evidence="1">
    <location>
        <begin position="1"/>
        <end position="23"/>
    </location>
</feature>
<dbReference type="SUPFAM" id="SSF53474">
    <property type="entry name" value="alpha/beta-Hydrolases"/>
    <property type="match status" value="1"/>
</dbReference>